<dbReference type="Proteomes" id="UP000316639">
    <property type="component" value="Unassembled WGS sequence"/>
</dbReference>
<dbReference type="SUPFAM" id="SSF64288">
    <property type="entry name" value="Chorismate lyase-like"/>
    <property type="match status" value="1"/>
</dbReference>
<organism evidence="1 2">
    <name type="scientific">Lentzea tibetensis</name>
    <dbReference type="NCBI Taxonomy" id="2591470"/>
    <lineage>
        <taxon>Bacteria</taxon>
        <taxon>Bacillati</taxon>
        <taxon>Actinomycetota</taxon>
        <taxon>Actinomycetes</taxon>
        <taxon>Pseudonocardiales</taxon>
        <taxon>Pseudonocardiaceae</taxon>
        <taxon>Lentzea</taxon>
    </lineage>
</organism>
<name>A0A563F1P4_9PSEU</name>
<proteinExistence type="predicted"/>
<protein>
    <submittedName>
        <fullName evidence="1">Uncharacterized protein</fullName>
    </submittedName>
</protein>
<reference evidence="1 2" key="1">
    <citation type="submission" date="2019-07" db="EMBL/GenBank/DDBJ databases">
        <title>Lentzea xizangensis sp. nov., isolated from Qinghai-Tibetan Plateau Soils.</title>
        <authorList>
            <person name="Huang J."/>
        </authorList>
    </citation>
    <scope>NUCLEOTIDE SEQUENCE [LARGE SCALE GENOMIC DNA]</scope>
    <source>
        <strain evidence="1 2">FXJ1.1311</strain>
    </source>
</reference>
<dbReference type="AlphaFoldDB" id="A0A563F1P4"/>
<sequence>MLPNTVDVEARMRRLAALVQTSNSLITTLSTWLGTQVAHQLIDTRRRGITLQEARKLDLGAGTPLPYRQGELWARLGGSPVRIATANALVVTRRMPREVVEQIQRVPLGFALQPHGVYRRPDTSVCAPTHDAHRGPRLTLRLTAVLVVNGRPWALTDETIDQVVVEHTAERPQDSVG</sequence>
<dbReference type="RefSeq" id="WP_146349491.1">
    <property type="nucleotide sequence ID" value="NZ_VOBR01000002.1"/>
</dbReference>
<keyword evidence="2" id="KW-1185">Reference proteome</keyword>
<dbReference type="Gene3D" id="3.40.1410.10">
    <property type="entry name" value="Chorismate lyase-like"/>
    <property type="match status" value="1"/>
</dbReference>
<evidence type="ECO:0000313" key="1">
    <source>
        <dbReference type="EMBL" id="TWP53895.1"/>
    </source>
</evidence>
<gene>
    <name evidence="1" type="ORF">FKR81_03835</name>
</gene>
<comment type="caution">
    <text evidence="1">The sequence shown here is derived from an EMBL/GenBank/DDBJ whole genome shotgun (WGS) entry which is preliminary data.</text>
</comment>
<accession>A0A563F1P4</accession>
<dbReference type="EMBL" id="VOBR01000002">
    <property type="protein sequence ID" value="TWP53895.1"/>
    <property type="molecule type" value="Genomic_DNA"/>
</dbReference>
<dbReference type="InterPro" id="IPR028978">
    <property type="entry name" value="Chorismate_lyase_/UTRA_dom_sf"/>
</dbReference>
<evidence type="ECO:0000313" key="2">
    <source>
        <dbReference type="Proteomes" id="UP000316639"/>
    </source>
</evidence>